<accession>A0A8X6SAA2</accession>
<proteinExistence type="predicted"/>
<evidence type="ECO:0000313" key="1">
    <source>
        <dbReference type="EMBL" id="GFY10307.1"/>
    </source>
</evidence>
<protein>
    <submittedName>
        <fullName evidence="1">Uncharacterized protein</fullName>
    </submittedName>
</protein>
<sequence length="96" mass="10714">MNGWTLSTISHRSHSVVNPQLLATIQGTMKKEGKNGFSHTSSRMEWIRITSMCKFLIFVIMVVGATPDFETTILHMRTVGNGPRNSESQSSDENDT</sequence>
<dbReference type="EMBL" id="BMAU01021296">
    <property type="protein sequence ID" value="GFY10307.1"/>
    <property type="molecule type" value="Genomic_DNA"/>
</dbReference>
<dbReference type="AlphaFoldDB" id="A0A8X6SAA2"/>
<keyword evidence="2" id="KW-1185">Reference proteome</keyword>
<comment type="caution">
    <text evidence="1">The sequence shown here is derived from an EMBL/GenBank/DDBJ whole genome shotgun (WGS) entry which is preliminary data.</text>
</comment>
<gene>
    <name evidence="1" type="ORF">TNCV_2629861</name>
</gene>
<name>A0A8X6SAA2_TRICX</name>
<dbReference type="Proteomes" id="UP000887159">
    <property type="component" value="Unassembled WGS sequence"/>
</dbReference>
<evidence type="ECO:0000313" key="2">
    <source>
        <dbReference type="Proteomes" id="UP000887159"/>
    </source>
</evidence>
<reference evidence="1" key="1">
    <citation type="submission" date="2020-08" db="EMBL/GenBank/DDBJ databases">
        <title>Multicomponent nature underlies the extraordinary mechanical properties of spider dragline silk.</title>
        <authorList>
            <person name="Kono N."/>
            <person name="Nakamura H."/>
            <person name="Mori M."/>
            <person name="Yoshida Y."/>
            <person name="Ohtoshi R."/>
            <person name="Malay A.D."/>
            <person name="Moran D.A.P."/>
            <person name="Tomita M."/>
            <person name="Numata K."/>
            <person name="Arakawa K."/>
        </authorList>
    </citation>
    <scope>NUCLEOTIDE SEQUENCE</scope>
</reference>
<organism evidence="1 2">
    <name type="scientific">Trichonephila clavipes</name>
    <name type="common">Golden silk orbweaver</name>
    <name type="synonym">Nephila clavipes</name>
    <dbReference type="NCBI Taxonomy" id="2585209"/>
    <lineage>
        <taxon>Eukaryota</taxon>
        <taxon>Metazoa</taxon>
        <taxon>Ecdysozoa</taxon>
        <taxon>Arthropoda</taxon>
        <taxon>Chelicerata</taxon>
        <taxon>Arachnida</taxon>
        <taxon>Araneae</taxon>
        <taxon>Araneomorphae</taxon>
        <taxon>Entelegynae</taxon>
        <taxon>Araneoidea</taxon>
        <taxon>Nephilidae</taxon>
        <taxon>Trichonephila</taxon>
    </lineage>
</organism>